<proteinExistence type="predicted"/>
<protein>
    <submittedName>
        <fullName evidence="1">Uncharacterized protein</fullName>
    </submittedName>
</protein>
<sequence length="131" mass="15376">MFGKNYVCLGGEVLRFFIIWVLEQREEFDTNDITTSVNTEIQVPAKSVCEQVSYPEEVQILVYQMVVVYFLPSILDDRKYRKFHQIRSIITGGKLKEPCINFIENKVPSSVINHRNVNDYIRKRNMRKNAA</sequence>
<comment type="caution">
    <text evidence="1">The sequence shown here is derived from an EMBL/GenBank/DDBJ whole genome shotgun (WGS) entry which is preliminary data.</text>
</comment>
<reference evidence="1 2" key="1">
    <citation type="journal article" date="2023" name="BMC Biol.">
        <title>The compact genome of the sponge Oopsacas minuta (Hexactinellida) is lacking key metazoan core genes.</title>
        <authorList>
            <person name="Santini S."/>
            <person name="Schenkelaars Q."/>
            <person name="Jourda C."/>
            <person name="Duchesne M."/>
            <person name="Belahbib H."/>
            <person name="Rocher C."/>
            <person name="Selva M."/>
            <person name="Riesgo A."/>
            <person name="Vervoort M."/>
            <person name="Leys S.P."/>
            <person name="Kodjabachian L."/>
            <person name="Le Bivic A."/>
            <person name="Borchiellini C."/>
            <person name="Claverie J.M."/>
            <person name="Renard E."/>
        </authorList>
    </citation>
    <scope>NUCLEOTIDE SEQUENCE [LARGE SCALE GENOMIC DNA]</scope>
    <source>
        <strain evidence="1">SPO-2</strain>
    </source>
</reference>
<organism evidence="1 2">
    <name type="scientific">Oopsacas minuta</name>
    <dbReference type="NCBI Taxonomy" id="111878"/>
    <lineage>
        <taxon>Eukaryota</taxon>
        <taxon>Metazoa</taxon>
        <taxon>Porifera</taxon>
        <taxon>Hexactinellida</taxon>
        <taxon>Hexasterophora</taxon>
        <taxon>Lyssacinosida</taxon>
        <taxon>Leucopsacidae</taxon>
        <taxon>Oopsacas</taxon>
    </lineage>
</organism>
<accession>A0AAV7JQ30</accession>
<dbReference type="AlphaFoldDB" id="A0AAV7JQ30"/>
<dbReference type="Proteomes" id="UP001165289">
    <property type="component" value="Unassembled WGS sequence"/>
</dbReference>
<dbReference type="EMBL" id="JAKMXF010000307">
    <property type="protein sequence ID" value="KAI6651103.1"/>
    <property type="molecule type" value="Genomic_DNA"/>
</dbReference>
<name>A0AAV7JQ30_9METZ</name>
<evidence type="ECO:0000313" key="2">
    <source>
        <dbReference type="Proteomes" id="UP001165289"/>
    </source>
</evidence>
<evidence type="ECO:0000313" key="1">
    <source>
        <dbReference type="EMBL" id="KAI6651103.1"/>
    </source>
</evidence>
<gene>
    <name evidence="1" type="ORF">LOD99_5454</name>
</gene>
<keyword evidence="2" id="KW-1185">Reference proteome</keyword>